<reference evidence="1 2" key="1">
    <citation type="submission" date="2014-04" db="EMBL/GenBank/DDBJ databases">
        <authorList>
            <person name="Bishop-Lilly K.A."/>
            <person name="Broomall S.M."/>
            <person name="Chain P.S."/>
            <person name="Chertkov O."/>
            <person name="Coyne S.R."/>
            <person name="Daligault H.E."/>
            <person name="Davenport K.W."/>
            <person name="Erkkila T."/>
            <person name="Frey K.G."/>
            <person name="Gibbons H.S."/>
            <person name="Gu W."/>
            <person name="Jaissle J."/>
            <person name="Johnson S.L."/>
            <person name="Koroleva G.I."/>
            <person name="Ladner J.T."/>
            <person name="Lo C.-C."/>
            <person name="Minogue T.D."/>
            <person name="Munk C."/>
            <person name="Palacios G.F."/>
            <person name="Redden C.L."/>
            <person name="Rosenzweig C.N."/>
            <person name="Scholz M.B."/>
            <person name="Teshima H."/>
            <person name="Xu Y."/>
        </authorList>
    </citation>
    <scope>NUCLEOTIDE SEQUENCE [LARGE SCALE GENOMIC DNA]</scope>
    <source>
        <strain evidence="1 2">BHP</strain>
    </source>
</reference>
<protein>
    <submittedName>
        <fullName evidence="1">Uncharacterized protein</fullName>
    </submittedName>
</protein>
<dbReference type="Proteomes" id="UP000029389">
    <property type="component" value="Unassembled WGS sequence"/>
</dbReference>
<name>A0A090YN68_9BACI</name>
<comment type="caution">
    <text evidence="1">The sequence shown here is derived from an EMBL/GenBank/DDBJ whole genome shotgun (WGS) entry which is preliminary data.</text>
</comment>
<sequence>MKQAEKILLQGGAVAPPYQQELLPTTRIY</sequence>
<evidence type="ECO:0000313" key="1">
    <source>
        <dbReference type="EMBL" id="KFM99909.1"/>
    </source>
</evidence>
<proteinExistence type="predicted"/>
<dbReference type="AlphaFoldDB" id="A0A090YN68"/>
<evidence type="ECO:0000313" key="2">
    <source>
        <dbReference type="Proteomes" id="UP000029389"/>
    </source>
</evidence>
<accession>A0A090YN68</accession>
<gene>
    <name evidence="1" type="ORF">DJ93_2689</name>
</gene>
<organism evidence="1 2">
    <name type="scientific">Bacillus clarus</name>
    <dbReference type="NCBI Taxonomy" id="2338372"/>
    <lineage>
        <taxon>Bacteria</taxon>
        <taxon>Bacillati</taxon>
        <taxon>Bacillota</taxon>
        <taxon>Bacilli</taxon>
        <taxon>Bacillales</taxon>
        <taxon>Bacillaceae</taxon>
        <taxon>Bacillus</taxon>
        <taxon>Bacillus cereus group</taxon>
    </lineage>
</organism>
<dbReference type="EMBL" id="JMQC01000008">
    <property type="protein sequence ID" value="KFM99909.1"/>
    <property type="molecule type" value="Genomic_DNA"/>
</dbReference>